<gene>
    <name evidence="2" type="ORF">GCM10010915_22810</name>
</gene>
<keyword evidence="1" id="KW-0472">Membrane</keyword>
<proteinExistence type="predicted"/>
<keyword evidence="3" id="KW-1185">Reference proteome</keyword>
<dbReference type="RefSeq" id="WP_188712338.1">
    <property type="nucleotide sequence ID" value="NZ_BMHO01000001.1"/>
</dbReference>
<dbReference type="AlphaFoldDB" id="A0A916YED6"/>
<reference evidence="2" key="1">
    <citation type="journal article" date="2014" name="Int. J. Syst. Evol. Microbiol.">
        <title>Complete genome sequence of Corynebacterium casei LMG S-19264T (=DSM 44701T), isolated from a smear-ripened cheese.</title>
        <authorList>
            <consortium name="US DOE Joint Genome Institute (JGI-PGF)"/>
            <person name="Walter F."/>
            <person name="Albersmeier A."/>
            <person name="Kalinowski J."/>
            <person name="Ruckert C."/>
        </authorList>
    </citation>
    <scope>NUCLEOTIDE SEQUENCE</scope>
    <source>
        <strain evidence="2">CGMCC 1.15152</strain>
    </source>
</reference>
<evidence type="ECO:0000256" key="1">
    <source>
        <dbReference type="SAM" id="Phobius"/>
    </source>
</evidence>
<organism evidence="2 3">
    <name type="scientific">Microbacterium faecale</name>
    <dbReference type="NCBI Taxonomy" id="1804630"/>
    <lineage>
        <taxon>Bacteria</taxon>
        <taxon>Bacillati</taxon>
        <taxon>Actinomycetota</taxon>
        <taxon>Actinomycetes</taxon>
        <taxon>Micrococcales</taxon>
        <taxon>Microbacteriaceae</taxon>
        <taxon>Microbacterium</taxon>
    </lineage>
</organism>
<keyword evidence="1" id="KW-1133">Transmembrane helix</keyword>
<protein>
    <submittedName>
        <fullName evidence="2">Uncharacterized protein</fullName>
    </submittedName>
</protein>
<evidence type="ECO:0000313" key="3">
    <source>
        <dbReference type="Proteomes" id="UP000633205"/>
    </source>
</evidence>
<evidence type="ECO:0000313" key="2">
    <source>
        <dbReference type="EMBL" id="GGD41296.1"/>
    </source>
</evidence>
<dbReference type="EMBL" id="BMHO01000001">
    <property type="protein sequence ID" value="GGD41296.1"/>
    <property type="molecule type" value="Genomic_DNA"/>
</dbReference>
<name>A0A916YED6_9MICO</name>
<sequence>MTVGRLMGAAITTAATTVALWVLGLEALFALSAGVLIGTIVIAASLRDSEAAPELQDETTAAWRGSAVSRLAWGFNPRTDVAGEIVARRVRALLRRRLERLGIDIDDPAQTGRVDAAIGDGIWDRLCTRTATRADIEHALDRIERRDGDRS</sequence>
<feature type="transmembrane region" description="Helical" evidence="1">
    <location>
        <begin position="20"/>
        <end position="46"/>
    </location>
</feature>
<dbReference type="Proteomes" id="UP000633205">
    <property type="component" value="Unassembled WGS sequence"/>
</dbReference>
<keyword evidence="1" id="KW-0812">Transmembrane</keyword>
<accession>A0A916YED6</accession>
<reference evidence="2" key="2">
    <citation type="submission" date="2020-09" db="EMBL/GenBank/DDBJ databases">
        <authorList>
            <person name="Sun Q."/>
            <person name="Zhou Y."/>
        </authorList>
    </citation>
    <scope>NUCLEOTIDE SEQUENCE</scope>
    <source>
        <strain evidence="2">CGMCC 1.15152</strain>
    </source>
</reference>
<comment type="caution">
    <text evidence="2">The sequence shown here is derived from an EMBL/GenBank/DDBJ whole genome shotgun (WGS) entry which is preliminary data.</text>
</comment>